<dbReference type="OrthoDB" id="9133485at2"/>
<gene>
    <name evidence="1" type="ORF">AWB74_08744</name>
</gene>
<evidence type="ECO:0000313" key="1">
    <source>
        <dbReference type="EMBL" id="SAL88810.1"/>
    </source>
</evidence>
<proteinExistence type="predicted"/>
<name>A0A158L736_9BURK</name>
<organism evidence="1 2">
    <name type="scientific">Caballeronia arvi</name>
    <dbReference type="NCBI Taxonomy" id="1777135"/>
    <lineage>
        <taxon>Bacteria</taxon>
        <taxon>Pseudomonadati</taxon>
        <taxon>Pseudomonadota</taxon>
        <taxon>Betaproteobacteria</taxon>
        <taxon>Burkholderiales</taxon>
        <taxon>Burkholderiaceae</taxon>
        <taxon>Caballeronia</taxon>
    </lineage>
</organism>
<dbReference type="EMBL" id="FCOM02000184">
    <property type="protein sequence ID" value="SAL88810.1"/>
    <property type="molecule type" value="Genomic_DNA"/>
</dbReference>
<accession>A0A158L736</accession>
<dbReference type="Proteomes" id="UP000055019">
    <property type="component" value="Unassembled WGS sequence"/>
</dbReference>
<protein>
    <submittedName>
        <fullName evidence="1">Uncharacterized protein</fullName>
    </submittedName>
</protein>
<dbReference type="AlphaFoldDB" id="A0A158L736"/>
<reference evidence="1" key="1">
    <citation type="submission" date="2016-01" db="EMBL/GenBank/DDBJ databases">
        <authorList>
            <person name="Peeters C."/>
        </authorList>
    </citation>
    <scope>NUCLEOTIDE SEQUENCE [LARGE SCALE GENOMIC DNA]</scope>
    <source>
        <strain evidence="1">LMG 29317</strain>
    </source>
</reference>
<keyword evidence="2" id="KW-1185">Reference proteome</keyword>
<comment type="caution">
    <text evidence="1">The sequence shown here is derived from an EMBL/GenBank/DDBJ whole genome shotgun (WGS) entry which is preliminary data.</text>
</comment>
<sequence>MQSNLDRFKVDPTPRRADGEFIAHARISISGADGIATDVVVMSGDLAGFHSRTEAVDHGKQWARNWFGVCFGIGLCEVNRLRGCDV</sequence>
<dbReference type="RefSeq" id="WP_087039586.1">
    <property type="nucleotide sequence ID" value="NZ_FCOM02000184.1"/>
</dbReference>
<evidence type="ECO:0000313" key="2">
    <source>
        <dbReference type="Proteomes" id="UP000055019"/>
    </source>
</evidence>